<evidence type="ECO:0000313" key="1">
    <source>
        <dbReference type="Proteomes" id="UP000887574"/>
    </source>
</evidence>
<dbReference type="Proteomes" id="UP000887574">
    <property type="component" value="Unplaced"/>
</dbReference>
<organism evidence="1 2">
    <name type="scientific">Ditylenchus dipsaci</name>
    <dbReference type="NCBI Taxonomy" id="166011"/>
    <lineage>
        <taxon>Eukaryota</taxon>
        <taxon>Metazoa</taxon>
        <taxon>Ecdysozoa</taxon>
        <taxon>Nematoda</taxon>
        <taxon>Chromadorea</taxon>
        <taxon>Rhabditida</taxon>
        <taxon>Tylenchina</taxon>
        <taxon>Tylenchomorpha</taxon>
        <taxon>Sphaerularioidea</taxon>
        <taxon>Anguinidae</taxon>
        <taxon>Anguininae</taxon>
        <taxon>Ditylenchus</taxon>
    </lineage>
</organism>
<proteinExistence type="predicted"/>
<name>A0A915D8T2_9BILA</name>
<evidence type="ECO:0000313" key="2">
    <source>
        <dbReference type="WBParaSite" id="jg16759"/>
    </source>
</evidence>
<accession>A0A915D8T2</accession>
<dbReference type="AlphaFoldDB" id="A0A915D8T2"/>
<protein>
    <submittedName>
        <fullName evidence="2">Uncharacterized protein</fullName>
    </submittedName>
</protein>
<reference evidence="2" key="1">
    <citation type="submission" date="2022-11" db="UniProtKB">
        <authorList>
            <consortium name="WormBaseParasite"/>
        </authorList>
    </citation>
    <scope>IDENTIFICATION</scope>
</reference>
<sequence length="124" mass="14927">MTVCYPRYCKATFTYCDSASDSDYLCEHESRRQRRRCSHTVTPSDTTRLRHTYVNTRVHILRLRLRRRLRTTSDSDYLCEHEVHYPPPLRLRLRLTSDYLCEHECSHTPTSTSTRLHLRLRLPM</sequence>
<dbReference type="WBParaSite" id="jg16759">
    <property type="protein sequence ID" value="jg16759"/>
    <property type="gene ID" value="jg16759"/>
</dbReference>
<keyword evidence="1" id="KW-1185">Reference proteome</keyword>